<evidence type="ECO:0000313" key="1">
    <source>
        <dbReference type="EMBL" id="KAJ7030582.1"/>
    </source>
</evidence>
<proteinExistence type="predicted"/>
<comment type="caution">
    <text evidence="1">The sequence shown here is derived from an EMBL/GenBank/DDBJ whole genome shotgun (WGS) entry which is preliminary data.</text>
</comment>
<protein>
    <submittedName>
        <fullName evidence="1">Uncharacterized protein</fullName>
    </submittedName>
</protein>
<dbReference type="Proteomes" id="UP001218188">
    <property type="component" value="Unassembled WGS sequence"/>
</dbReference>
<accession>A0AAD6SRN3</accession>
<keyword evidence="2" id="KW-1185">Reference proteome</keyword>
<dbReference type="AlphaFoldDB" id="A0AAD6SRN3"/>
<reference evidence="1" key="1">
    <citation type="submission" date="2023-03" db="EMBL/GenBank/DDBJ databases">
        <title>Massive genome expansion in bonnet fungi (Mycena s.s.) driven by repeated elements and novel gene families across ecological guilds.</title>
        <authorList>
            <consortium name="Lawrence Berkeley National Laboratory"/>
            <person name="Harder C.B."/>
            <person name="Miyauchi S."/>
            <person name="Viragh M."/>
            <person name="Kuo A."/>
            <person name="Thoen E."/>
            <person name="Andreopoulos B."/>
            <person name="Lu D."/>
            <person name="Skrede I."/>
            <person name="Drula E."/>
            <person name="Henrissat B."/>
            <person name="Morin E."/>
            <person name="Kohler A."/>
            <person name="Barry K."/>
            <person name="LaButti K."/>
            <person name="Morin E."/>
            <person name="Salamov A."/>
            <person name="Lipzen A."/>
            <person name="Mereny Z."/>
            <person name="Hegedus B."/>
            <person name="Baldrian P."/>
            <person name="Stursova M."/>
            <person name="Weitz H."/>
            <person name="Taylor A."/>
            <person name="Grigoriev I.V."/>
            <person name="Nagy L.G."/>
            <person name="Martin F."/>
            <person name="Kauserud H."/>
        </authorList>
    </citation>
    <scope>NUCLEOTIDE SEQUENCE</scope>
    <source>
        <strain evidence="1">CBHHK200</strain>
    </source>
</reference>
<gene>
    <name evidence="1" type="ORF">C8F04DRAFT_1365748</name>
</gene>
<sequence length="305" mass="33464">MPESQDLIAFKHRVQCMLQDAYKEDGYWPDGVLHISPRTFAEGTAAKPYETMSAEIGEWSPSLEPVPAPINEHDQRRVPKNRDWGYLLGRELKPGPVHVAVRGKSLALIAGYHTLVVHFDLEGSLRTMKREHFDEIVATCVPGNNPKAAKAACLRSFIMPPKFIEAGARQKKVHKINIMAAIVMDENVIIISDFSRMTQLHAVSSDSLFTLNDLLPESIIRAFILIIYLTPVFPFSSGTLVFGLASVEVQTGSLNTPIIDVLLNVAGPGAGVGQHLANNLLYGIPLHPDTPSSVICSDSEAYSEL</sequence>
<name>A0AAD6SRN3_9AGAR</name>
<dbReference type="EMBL" id="JARJCM010000089">
    <property type="protein sequence ID" value="KAJ7030582.1"/>
    <property type="molecule type" value="Genomic_DNA"/>
</dbReference>
<evidence type="ECO:0000313" key="2">
    <source>
        <dbReference type="Proteomes" id="UP001218188"/>
    </source>
</evidence>
<organism evidence="1 2">
    <name type="scientific">Mycena alexandri</name>
    <dbReference type="NCBI Taxonomy" id="1745969"/>
    <lineage>
        <taxon>Eukaryota</taxon>
        <taxon>Fungi</taxon>
        <taxon>Dikarya</taxon>
        <taxon>Basidiomycota</taxon>
        <taxon>Agaricomycotina</taxon>
        <taxon>Agaricomycetes</taxon>
        <taxon>Agaricomycetidae</taxon>
        <taxon>Agaricales</taxon>
        <taxon>Marasmiineae</taxon>
        <taxon>Mycenaceae</taxon>
        <taxon>Mycena</taxon>
    </lineage>
</organism>